<evidence type="ECO:0000256" key="6">
    <source>
        <dbReference type="ARBA" id="ARBA00023136"/>
    </source>
</evidence>
<keyword evidence="3" id="KW-1003">Cell membrane</keyword>
<feature type="transmembrane region" description="Helical" evidence="7">
    <location>
        <begin position="153"/>
        <end position="178"/>
    </location>
</feature>
<evidence type="ECO:0000256" key="3">
    <source>
        <dbReference type="ARBA" id="ARBA00022475"/>
    </source>
</evidence>
<protein>
    <submittedName>
        <fullName evidence="8">Leucine efflux protein LeuE</fullName>
    </submittedName>
</protein>
<evidence type="ECO:0000256" key="7">
    <source>
        <dbReference type="SAM" id="Phobius"/>
    </source>
</evidence>
<dbReference type="InterPro" id="IPR001123">
    <property type="entry name" value="LeuE-type"/>
</dbReference>
<keyword evidence="5 7" id="KW-1133">Transmembrane helix</keyword>
<proteinExistence type="inferred from homology"/>
<feature type="transmembrane region" description="Helical" evidence="7">
    <location>
        <begin position="12"/>
        <end position="32"/>
    </location>
</feature>
<dbReference type="PIRSF" id="PIRSF006324">
    <property type="entry name" value="LeuE"/>
    <property type="match status" value="1"/>
</dbReference>
<keyword evidence="6 7" id="KW-0472">Membrane</keyword>
<evidence type="ECO:0000256" key="1">
    <source>
        <dbReference type="ARBA" id="ARBA00004651"/>
    </source>
</evidence>
<evidence type="ECO:0000256" key="5">
    <source>
        <dbReference type="ARBA" id="ARBA00022989"/>
    </source>
</evidence>
<dbReference type="NCBIfam" id="NF008201">
    <property type="entry name" value="PRK10958.1"/>
    <property type="match status" value="1"/>
</dbReference>
<evidence type="ECO:0000256" key="2">
    <source>
        <dbReference type="ARBA" id="ARBA00007928"/>
    </source>
</evidence>
<dbReference type="PANTHER" id="PTHR30086:SF15">
    <property type="entry name" value="LEUCINE EFFLUX PROTEIN"/>
    <property type="match status" value="1"/>
</dbReference>
<evidence type="ECO:0000313" key="8">
    <source>
        <dbReference type="EMBL" id="MCG5029999.1"/>
    </source>
</evidence>
<dbReference type="Pfam" id="PF01810">
    <property type="entry name" value="LysE"/>
    <property type="match status" value="1"/>
</dbReference>
<accession>A0ABS9MN00</accession>
<evidence type="ECO:0000313" key="9">
    <source>
        <dbReference type="Proteomes" id="UP001297600"/>
    </source>
</evidence>
<dbReference type="EMBL" id="JAKNCT010000001">
    <property type="protein sequence ID" value="MCG5029999.1"/>
    <property type="molecule type" value="Genomic_DNA"/>
</dbReference>
<keyword evidence="4 7" id="KW-0812">Transmembrane</keyword>
<feature type="transmembrane region" description="Helical" evidence="7">
    <location>
        <begin position="120"/>
        <end position="141"/>
    </location>
</feature>
<name>A0ABS9MN00_9BURK</name>
<feature type="transmembrane region" description="Helical" evidence="7">
    <location>
        <begin position="44"/>
        <end position="69"/>
    </location>
</feature>
<feature type="transmembrane region" description="Helical" evidence="7">
    <location>
        <begin position="81"/>
        <end position="99"/>
    </location>
</feature>
<comment type="caution">
    <text evidence="8">The sequence shown here is derived from an EMBL/GenBank/DDBJ whole genome shotgun (WGS) entry which is preliminary data.</text>
</comment>
<sequence length="213" mass="22368">MLENLGVVNLWTYALGALVLVLMPGPNSLFVLRTSVQGGTARAMKAACAVFLGDAILIACAFLGIASILQAHPALFTAVRFAGAGYLAWLGLGALARTLPRCGRAPQKGSATASEGQPPFRTALLLSVTNPKAILFYVSFFVQFIDPAYPRPWVPYLVLASILEAFSVLYMSSLAFAGSRISRMVAGRPGLGRLGSALEGSLFLGFAGKIASL</sequence>
<keyword evidence="9" id="KW-1185">Reference proteome</keyword>
<dbReference type="RefSeq" id="WP_237977655.1">
    <property type="nucleotide sequence ID" value="NZ_JAKNCT010000001.1"/>
</dbReference>
<comment type="similarity">
    <text evidence="2">Belongs to the Rht family.</text>
</comment>
<evidence type="ECO:0000256" key="4">
    <source>
        <dbReference type="ARBA" id="ARBA00022692"/>
    </source>
</evidence>
<dbReference type="Proteomes" id="UP001297600">
    <property type="component" value="Unassembled WGS sequence"/>
</dbReference>
<dbReference type="PANTHER" id="PTHR30086">
    <property type="entry name" value="ARGININE EXPORTER PROTEIN ARGO"/>
    <property type="match status" value="1"/>
</dbReference>
<comment type="subcellular location">
    <subcellularLocation>
        <location evidence="1">Cell membrane</location>
        <topology evidence="1">Multi-pass membrane protein</topology>
    </subcellularLocation>
</comment>
<gene>
    <name evidence="8" type="primary">leuE</name>
    <name evidence="8" type="ORF">MAF45_00820</name>
</gene>
<reference evidence="8 9" key="1">
    <citation type="submission" date="2022-02" db="EMBL/GenBank/DDBJ databases">
        <title>Mesosutterella porci, a novel member of the family Sutterellaceae from pig feces.</title>
        <authorList>
            <person name="Wylensek D."/>
            <person name="Clavel T."/>
        </authorList>
    </citation>
    <scope>NUCLEOTIDE SEQUENCE [LARGE SCALE GENOMIC DNA]</scope>
    <source>
        <strain evidence="9">oilRF-744-wt-GAM-9</strain>
    </source>
</reference>
<organism evidence="8 9">
    <name type="scientific">Mesosutterella porci</name>
    <dbReference type="NCBI Taxonomy" id="2915351"/>
    <lineage>
        <taxon>Bacteria</taxon>
        <taxon>Pseudomonadati</taxon>
        <taxon>Pseudomonadota</taxon>
        <taxon>Betaproteobacteria</taxon>
        <taxon>Burkholderiales</taxon>
        <taxon>Sutterellaceae</taxon>
        <taxon>Mesosutterella</taxon>
    </lineage>
</organism>